<dbReference type="InterPro" id="IPR020471">
    <property type="entry name" value="AKR"/>
</dbReference>
<dbReference type="SUPFAM" id="SSF51430">
    <property type="entry name" value="NAD(P)-linked oxidoreductase"/>
    <property type="match status" value="1"/>
</dbReference>
<dbReference type="CDD" id="cd19094">
    <property type="entry name" value="AKR_Tas-like"/>
    <property type="match status" value="1"/>
</dbReference>
<dbReference type="Proteomes" id="UP001196601">
    <property type="component" value="Unassembled WGS sequence"/>
</dbReference>
<organism evidence="3 4">
    <name type="scientific">Pseudomonas lalucatii</name>
    <dbReference type="NCBI Taxonomy" id="1424203"/>
    <lineage>
        <taxon>Bacteria</taxon>
        <taxon>Pseudomonadati</taxon>
        <taxon>Pseudomonadota</taxon>
        <taxon>Gammaproteobacteria</taxon>
        <taxon>Pseudomonadales</taxon>
        <taxon>Pseudomonadaceae</taxon>
        <taxon>Pseudomonas</taxon>
    </lineage>
</organism>
<dbReference type="NCBIfam" id="NF007912">
    <property type="entry name" value="PRK10625.1"/>
    <property type="match status" value="1"/>
</dbReference>
<dbReference type="InterPro" id="IPR023210">
    <property type="entry name" value="NADP_OxRdtase_dom"/>
</dbReference>
<evidence type="ECO:0000313" key="4">
    <source>
        <dbReference type="Proteomes" id="UP001196601"/>
    </source>
</evidence>
<reference evidence="3 4" key="1">
    <citation type="journal article" date="2021" name="Syst. Appl. Microbiol.">
        <title>Pseudomonas lalucatii sp. nov. isolated from Vallgornera, a karstic cave in Mallorca, Western Mediterranean.</title>
        <authorList>
            <person name="Busquets A."/>
            <person name="Mulet M."/>
            <person name="Gomila M."/>
            <person name="Garcia-Valdes E."/>
        </authorList>
    </citation>
    <scope>NUCLEOTIDE SEQUENCE [LARGE SCALE GENOMIC DNA]</scope>
    <source>
        <strain evidence="3 4">R1b54</strain>
    </source>
</reference>
<evidence type="ECO:0000256" key="1">
    <source>
        <dbReference type="ARBA" id="ARBA00023002"/>
    </source>
</evidence>
<dbReference type="RefSeq" id="WP_213641193.1">
    <property type="nucleotide sequence ID" value="NZ_JADPMV010000002.1"/>
</dbReference>
<sequence>MQYRQLDRTDIRVSALCLGTMTWGEQNDARDAFAQVARAKAHGVNFIDTAEMYPVPPRAETYGRTEQIIGDYLRQHGGRGDWVLASKIAGPGNGIDYIRDGRLKHDRAHIVAALDASLKRLQTDWIDLYQLHWPERSTNFFGQLGYRHQDSAFTPLEETLEALDGQVRAGKIRQIGLSNETSWGTMRFLQLAESRGWPRTVSIQNPYNLLNRSFEVGLAEIAIREQCGLLAYSPLAFGMLSGKYENGAQPANARLSLFSRFTRYTNPQARAACSRYVALARAHDLDPAQMALAFVTAQPFVTSTIIGATTPEQLEADLTSIELALGDEVLAGIEAIHRSQPNPAP</sequence>
<dbReference type="InterPro" id="IPR036812">
    <property type="entry name" value="NAD(P)_OxRdtase_dom_sf"/>
</dbReference>
<dbReference type="PANTHER" id="PTHR43364:SF4">
    <property type="entry name" value="NAD(P)-LINKED OXIDOREDUCTASE SUPERFAMILY PROTEIN"/>
    <property type="match status" value="1"/>
</dbReference>
<dbReference type="PRINTS" id="PR00069">
    <property type="entry name" value="ALDKETRDTASE"/>
</dbReference>
<dbReference type="InterPro" id="IPR050523">
    <property type="entry name" value="AKR_Detox_Biosynth"/>
</dbReference>
<keyword evidence="4" id="KW-1185">Reference proteome</keyword>
<proteinExistence type="predicted"/>
<name>A0ABS5Q500_9PSED</name>
<evidence type="ECO:0000313" key="3">
    <source>
        <dbReference type="EMBL" id="MBS7663831.1"/>
    </source>
</evidence>
<feature type="domain" description="NADP-dependent oxidoreductase" evidence="2">
    <location>
        <begin position="16"/>
        <end position="336"/>
    </location>
</feature>
<dbReference type="EMBL" id="JADPMV010000002">
    <property type="protein sequence ID" value="MBS7663831.1"/>
    <property type="molecule type" value="Genomic_DNA"/>
</dbReference>
<dbReference type="Gene3D" id="3.20.20.100">
    <property type="entry name" value="NADP-dependent oxidoreductase domain"/>
    <property type="match status" value="1"/>
</dbReference>
<comment type="caution">
    <text evidence="3">The sequence shown here is derived from an EMBL/GenBank/DDBJ whole genome shotgun (WGS) entry which is preliminary data.</text>
</comment>
<protein>
    <submittedName>
        <fullName evidence="3">NADP(H)-dependent aldo-keto reductase</fullName>
    </submittedName>
</protein>
<keyword evidence="1" id="KW-0560">Oxidoreductase</keyword>
<evidence type="ECO:0000259" key="2">
    <source>
        <dbReference type="Pfam" id="PF00248"/>
    </source>
</evidence>
<dbReference type="Pfam" id="PF00248">
    <property type="entry name" value="Aldo_ket_red"/>
    <property type="match status" value="1"/>
</dbReference>
<gene>
    <name evidence="3" type="ORF">I0D00_18045</name>
</gene>
<dbReference type="PANTHER" id="PTHR43364">
    <property type="entry name" value="NADH-SPECIFIC METHYLGLYOXAL REDUCTASE-RELATED"/>
    <property type="match status" value="1"/>
</dbReference>
<accession>A0ABS5Q500</accession>